<dbReference type="Proteomes" id="UP001172155">
    <property type="component" value="Unassembled WGS sequence"/>
</dbReference>
<dbReference type="AlphaFoldDB" id="A0AA40EP64"/>
<proteinExistence type="predicted"/>
<dbReference type="EMBL" id="JAUKUD010000005">
    <property type="protein sequence ID" value="KAK0742930.1"/>
    <property type="molecule type" value="Genomic_DNA"/>
</dbReference>
<evidence type="ECO:0000256" key="1">
    <source>
        <dbReference type="SAM" id="MobiDB-lite"/>
    </source>
</evidence>
<evidence type="ECO:0000313" key="3">
    <source>
        <dbReference type="Proteomes" id="UP001172155"/>
    </source>
</evidence>
<sequence>MTSAAEVFATYPTLAQFVSSVEGDFTPFKNFFDAHALNADRLFAAVDNHFKEGIELVDKLKREHTDTVSQTADLRTTVAALREQLDRATKLKPPTLQPQPVPQPQSPAMSTPGIATPVSSRSESPFSLQPTAADPVVPRARVPDIPLFPTQSTRFGRKRQDEYENWRSSLKAKMVIDRASFPREVDRILYTTQRLTGEAYARVRPLVDEITSYPDSPSEWPRNIRDFGDILKILNPIYITIDTFA</sequence>
<feature type="region of interest" description="Disordered" evidence="1">
    <location>
        <begin position="88"/>
        <end position="133"/>
    </location>
</feature>
<accession>A0AA40EP64</accession>
<reference evidence="2" key="1">
    <citation type="submission" date="2023-06" db="EMBL/GenBank/DDBJ databases">
        <title>Genome-scale phylogeny and comparative genomics of the fungal order Sordariales.</title>
        <authorList>
            <consortium name="Lawrence Berkeley National Laboratory"/>
            <person name="Hensen N."/>
            <person name="Bonometti L."/>
            <person name="Westerberg I."/>
            <person name="Brannstrom I.O."/>
            <person name="Guillou S."/>
            <person name="Cros-Aarteil S."/>
            <person name="Calhoun S."/>
            <person name="Haridas S."/>
            <person name="Kuo A."/>
            <person name="Mondo S."/>
            <person name="Pangilinan J."/>
            <person name="Riley R."/>
            <person name="LaButti K."/>
            <person name="Andreopoulos B."/>
            <person name="Lipzen A."/>
            <person name="Chen C."/>
            <person name="Yanf M."/>
            <person name="Daum C."/>
            <person name="Ng V."/>
            <person name="Clum A."/>
            <person name="Steindorff A."/>
            <person name="Ohm R."/>
            <person name="Martin F."/>
            <person name="Silar P."/>
            <person name="Natvig D."/>
            <person name="Lalanne C."/>
            <person name="Gautier V."/>
            <person name="Ament-velasquez S.L."/>
            <person name="Kruys A."/>
            <person name="Hutchinson M.I."/>
            <person name="Powell A.J."/>
            <person name="Barry K."/>
            <person name="Miller A.N."/>
            <person name="Grigoriev I.V."/>
            <person name="Debuchy R."/>
            <person name="Gladieux P."/>
            <person name="Thoren M.H."/>
            <person name="Johannesson H."/>
        </authorList>
    </citation>
    <scope>NUCLEOTIDE SEQUENCE</scope>
    <source>
        <strain evidence="2">SMH3187-1</strain>
    </source>
</reference>
<feature type="compositionally biased region" description="Polar residues" evidence="1">
    <location>
        <begin position="117"/>
        <end position="130"/>
    </location>
</feature>
<keyword evidence="3" id="KW-1185">Reference proteome</keyword>
<organism evidence="2 3">
    <name type="scientific">Schizothecium vesticola</name>
    <dbReference type="NCBI Taxonomy" id="314040"/>
    <lineage>
        <taxon>Eukaryota</taxon>
        <taxon>Fungi</taxon>
        <taxon>Dikarya</taxon>
        <taxon>Ascomycota</taxon>
        <taxon>Pezizomycotina</taxon>
        <taxon>Sordariomycetes</taxon>
        <taxon>Sordariomycetidae</taxon>
        <taxon>Sordariales</taxon>
        <taxon>Schizotheciaceae</taxon>
        <taxon>Schizothecium</taxon>
    </lineage>
</organism>
<feature type="compositionally biased region" description="Pro residues" evidence="1">
    <location>
        <begin position="95"/>
        <end position="105"/>
    </location>
</feature>
<protein>
    <submittedName>
        <fullName evidence="2">Uncharacterized protein</fullName>
    </submittedName>
</protein>
<comment type="caution">
    <text evidence="2">The sequence shown here is derived from an EMBL/GenBank/DDBJ whole genome shotgun (WGS) entry which is preliminary data.</text>
</comment>
<name>A0AA40EP64_9PEZI</name>
<gene>
    <name evidence="2" type="ORF">B0T18DRAFT_172692</name>
</gene>
<evidence type="ECO:0000313" key="2">
    <source>
        <dbReference type="EMBL" id="KAK0742930.1"/>
    </source>
</evidence>